<keyword evidence="4" id="KW-1185">Reference proteome</keyword>
<accession>A0A1G7I489</accession>
<protein>
    <submittedName>
        <fullName evidence="3">Ferrous iron transport protein A</fullName>
    </submittedName>
</protein>
<organism evidence="3 4">
    <name type="scientific">Sporolituus thermophilus DSM 23256</name>
    <dbReference type="NCBI Taxonomy" id="1123285"/>
    <lineage>
        <taxon>Bacteria</taxon>
        <taxon>Bacillati</taxon>
        <taxon>Bacillota</taxon>
        <taxon>Negativicutes</taxon>
        <taxon>Selenomonadales</taxon>
        <taxon>Sporomusaceae</taxon>
        <taxon>Sporolituus</taxon>
    </lineage>
</organism>
<dbReference type="EMBL" id="FNBU01000002">
    <property type="protein sequence ID" value="SDF07433.1"/>
    <property type="molecule type" value="Genomic_DNA"/>
</dbReference>
<dbReference type="InterPro" id="IPR008988">
    <property type="entry name" value="Transcriptional_repressor_C"/>
</dbReference>
<evidence type="ECO:0000313" key="3">
    <source>
        <dbReference type="EMBL" id="SDF07433.1"/>
    </source>
</evidence>
<proteinExistence type="predicted"/>
<name>A0A1G7I489_9FIRM</name>
<evidence type="ECO:0000313" key="4">
    <source>
        <dbReference type="Proteomes" id="UP000243333"/>
    </source>
</evidence>
<gene>
    <name evidence="3" type="ORF">SAMN05660235_00330</name>
</gene>
<dbReference type="AlphaFoldDB" id="A0A1G7I489"/>
<dbReference type="Pfam" id="PF04023">
    <property type="entry name" value="FeoA"/>
    <property type="match status" value="1"/>
</dbReference>
<keyword evidence="1" id="KW-0408">Iron</keyword>
<evidence type="ECO:0000259" key="2">
    <source>
        <dbReference type="SMART" id="SM00899"/>
    </source>
</evidence>
<evidence type="ECO:0000256" key="1">
    <source>
        <dbReference type="ARBA" id="ARBA00023004"/>
    </source>
</evidence>
<dbReference type="Gene3D" id="2.30.30.90">
    <property type="match status" value="1"/>
</dbReference>
<dbReference type="GO" id="GO:0046914">
    <property type="term" value="F:transition metal ion binding"/>
    <property type="evidence" value="ECO:0007669"/>
    <property type="project" value="InterPro"/>
</dbReference>
<dbReference type="InterPro" id="IPR038157">
    <property type="entry name" value="FeoA_core_dom"/>
</dbReference>
<feature type="domain" description="Ferrous iron transporter FeoA-like" evidence="2">
    <location>
        <begin position="11"/>
        <end position="81"/>
    </location>
</feature>
<dbReference type="STRING" id="1123285.SAMN05660235_00330"/>
<dbReference type="SUPFAM" id="SSF50037">
    <property type="entry name" value="C-terminal domain of transcriptional repressors"/>
    <property type="match status" value="1"/>
</dbReference>
<dbReference type="SMART" id="SM00899">
    <property type="entry name" value="FeoA"/>
    <property type="match status" value="1"/>
</dbReference>
<dbReference type="InterPro" id="IPR007167">
    <property type="entry name" value="Fe-transptr_FeoA-like"/>
</dbReference>
<dbReference type="Proteomes" id="UP000243333">
    <property type="component" value="Unassembled WGS sequence"/>
</dbReference>
<reference evidence="4" key="1">
    <citation type="submission" date="2016-10" db="EMBL/GenBank/DDBJ databases">
        <authorList>
            <person name="Varghese N."/>
            <person name="Submissions S."/>
        </authorList>
    </citation>
    <scope>NUCLEOTIDE SEQUENCE [LARGE SCALE GENOMIC DNA]</scope>
    <source>
        <strain evidence="4">DSM 23256</strain>
    </source>
</reference>
<sequence>MKEVESMTEYIAVLCLKPGQRGRVARLQTTEEKHIHKLTAFGLFPGVEVEVEQTYPAFVLRLDNSRLAVDREIARVILVNPLNG</sequence>